<name>A0ABR2H0Q2_9EUKA</name>
<evidence type="ECO:0000313" key="3">
    <source>
        <dbReference type="EMBL" id="KAK8839758.1"/>
    </source>
</evidence>
<evidence type="ECO:0000259" key="2">
    <source>
        <dbReference type="PROSITE" id="PS51059"/>
    </source>
</evidence>
<accession>A0ABR2H0Q2</accession>
<gene>
    <name evidence="3" type="ORF">M9Y10_031463</name>
</gene>
<dbReference type="InterPro" id="IPR012317">
    <property type="entry name" value="Poly(ADP-ribose)pol_cat_dom"/>
</dbReference>
<dbReference type="EMBL" id="JAPFFF010000050">
    <property type="protein sequence ID" value="KAK8839758.1"/>
    <property type="molecule type" value="Genomic_DNA"/>
</dbReference>
<evidence type="ECO:0000256" key="1">
    <source>
        <dbReference type="RuleBase" id="RU362114"/>
    </source>
</evidence>
<protein>
    <recommendedName>
        <fullName evidence="1">Poly [ADP-ribose] polymerase</fullName>
        <shortName evidence="1">PARP</shortName>
        <ecNumber evidence="1">2.4.2.-</ecNumber>
    </recommendedName>
</protein>
<dbReference type="EC" id="2.4.2.-" evidence="1"/>
<evidence type="ECO:0000313" key="4">
    <source>
        <dbReference type="Proteomes" id="UP001470230"/>
    </source>
</evidence>
<sequence length="660" mass="77434">MTNDLIREHINILVKDLKTIDCNFSINILTQSINDAILNDDFYNINYEKYAKTIIDNSKIPLNQKESLHQVFIRNKFNKVIKCKSCGKPIEDIIQLSPEISEEYHKKNKENFVKQLFANPLKNINIVDGQSSDPLITPDVIQDSIPIKRPFEYFIPTIKYQFDKNPSEIDFDKLRQKLGDEVLIINVEKGCTILQIAFLNELGSGGNVNEKMKKAIQRVDNIFSTMGKAIVGNIQNEEITLPDEQKMQEFYDKGSSNLLQNTYKLRKIDIEDIKKQVLSEAKEISKKNWNFIFQHEDIFENAEKQIRNDIKTNEFEMIIIGQTVIANKYIKEFEELKNTIPKENQKVVFLYHGTKFENQLSIVQKNFLVPKGEDESEWKRNAKDLGYFGKGIYATDNMFYAAKYSYGYNNEFVFNERTHIFCCMAVYNDEKVEKITNDSYRGKEINEDIANSCGVYQAFVGDYMEFWPIEEDDIQYSYLIANEFVFANKYQIIPVYSFTVMRKDHFILWIDENLESTDKTKLLKELQERMEVNVYFAQSMDEGLEIIQRKKKNKIKLITNSGYDFSGKKLIEEARKIIGSNFVCMVFASSIDHIKWVSKMENVLFTMTPEHFREFAAMELDQKDIIEFAHRLEDSYEYKVNINEDELLNFPTSLKSHYFQ</sequence>
<organism evidence="3 4">
    <name type="scientific">Tritrichomonas musculus</name>
    <dbReference type="NCBI Taxonomy" id="1915356"/>
    <lineage>
        <taxon>Eukaryota</taxon>
        <taxon>Metamonada</taxon>
        <taxon>Parabasalia</taxon>
        <taxon>Tritrichomonadida</taxon>
        <taxon>Tritrichomonadidae</taxon>
        <taxon>Tritrichomonas</taxon>
    </lineage>
</organism>
<feature type="domain" description="PARP catalytic" evidence="2">
    <location>
        <begin position="269"/>
        <end position="509"/>
    </location>
</feature>
<dbReference type="Proteomes" id="UP001470230">
    <property type="component" value="Unassembled WGS sequence"/>
</dbReference>
<dbReference type="PROSITE" id="PS51059">
    <property type="entry name" value="PARP_CATALYTIC"/>
    <property type="match status" value="1"/>
</dbReference>
<keyword evidence="4" id="KW-1185">Reference proteome</keyword>
<dbReference type="SUPFAM" id="SSF56399">
    <property type="entry name" value="ADP-ribosylation"/>
    <property type="match status" value="1"/>
</dbReference>
<keyword evidence="1" id="KW-0328">Glycosyltransferase</keyword>
<comment type="caution">
    <text evidence="3">The sequence shown here is derived from an EMBL/GenBank/DDBJ whole genome shotgun (WGS) entry which is preliminary data.</text>
</comment>
<keyword evidence="1" id="KW-0520">NAD</keyword>
<proteinExistence type="predicted"/>
<reference evidence="3 4" key="1">
    <citation type="submission" date="2024-04" db="EMBL/GenBank/DDBJ databases">
        <title>Tritrichomonas musculus Genome.</title>
        <authorList>
            <person name="Alves-Ferreira E."/>
            <person name="Grigg M."/>
            <person name="Lorenzi H."/>
            <person name="Galac M."/>
        </authorList>
    </citation>
    <scope>NUCLEOTIDE SEQUENCE [LARGE SCALE GENOMIC DNA]</scope>
    <source>
        <strain evidence="3 4">EAF2021</strain>
    </source>
</reference>
<dbReference type="Gene3D" id="3.90.228.10">
    <property type="match status" value="1"/>
</dbReference>
<keyword evidence="1" id="KW-0808">Transferase</keyword>
<dbReference type="Pfam" id="PF00644">
    <property type="entry name" value="PARP"/>
    <property type="match status" value="1"/>
</dbReference>